<organism evidence="9 10">
    <name type="scientific">Vitrella brassicaformis (strain CCMP3155)</name>
    <dbReference type="NCBI Taxonomy" id="1169540"/>
    <lineage>
        <taxon>Eukaryota</taxon>
        <taxon>Sar</taxon>
        <taxon>Alveolata</taxon>
        <taxon>Colpodellida</taxon>
        <taxon>Vitrellaceae</taxon>
        <taxon>Vitrella</taxon>
    </lineage>
</organism>
<protein>
    <recommendedName>
        <fullName evidence="8">C3H1-type domain-containing protein</fullName>
    </recommendedName>
</protein>
<dbReference type="AlphaFoldDB" id="A0A0G4F466"/>
<dbReference type="InterPro" id="IPR041367">
    <property type="entry name" value="Znf-CCCH_4"/>
</dbReference>
<dbReference type="InParanoid" id="A0A0G4F466"/>
<feature type="compositionally biased region" description="Low complexity" evidence="7">
    <location>
        <begin position="173"/>
        <end position="192"/>
    </location>
</feature>
<dbReference type="PANTHER" id="PTHR46527:SF1">
    <property type="entry name" value="NUCLEOPORIN NUP42"/>
    <property type="match status" value="1"/>
</dbReference>
<keyword evidence="3 6" id="KW-0863">Zinc-finger</keyword>
<evidence type="ECO:0000256" key="4">
    <source>
        <dbReference type="ARBA" id="ARBA00022833"/>
    </source>
</evidence>
<sequence length="367" mass="35888">MPPRSQQNQVCRYWQQGNCRFGDSCQFLHPGAGMGPAGRQGQPSNPFAALGQPGGNGGATGFASTAAAAGNPAADFKAYLRSGGFPYTCLKGAPNQPLLMQDLLSPEELRWKSMEAAGGQLNQQASQMVEQQARARVESSFAQLSQTAPAPSSAASAAGLSGPAPQNPFAQLQSAPSPFGQPQSAPSPFSASPTPPQPSQPSAPVFTAPPQQPTAGGIFGSAAGSGGVFGSSAAGMGRGGGVFGGAGGSATSNLFGQGGGSGGSVFGGGAAAPAAPVGGGGGQIMNPFAAAQSGPSPFGPPPVAAAAAAAAASSATTPTQGEATPEVVPISGESQRIFASKDPFPARHEGKGGIPEDMPPADVCTDV</sequence>
<accession>A0A0G4F466</accession>
<feature type="zinc finger region" description="C3H1-type" evidence="6">
    <location>
        <begin position="5"/>
        <end position="32"/>
    </location>
</feature>
<dbReference type="Proteomes" id="UP000041254">
    <property type="component" value="Unassembled WGS sequence"/>
</dbReference>
<dbReference type="InterPro" id="IPR051767">
    <property type="entry name" value="Nucleoporin_NUP42"/>
</dbReference>
<dbReference type="SUPFAM" id="SSF90229">
    <property type="entry name" value="CCCH zinc finger"/>
    <property type="match status" value="1"/>
</dbReference>
<evidence type="ECO:0000256" key="2">
    <source>
        <dbReference type="ARBA" id="ARBA00022723"/>
    </source>
</evidence>
<evidence type="ECO:0000313" key="9">
    <source>
        <dbReference type="EMBL" id="CEM06823.1"/>
    </source>
</evidence>
<feature type="region of interest" description="Disordered" evidence="7">
    <location>
        <begin position="140"/>
        <end position="220"/>
    </location>
</feature>
<evidence type="ECO:0000259" key="8">
    <source>
        <dbReference type="PROSITE" id="PS50103"/>
    </source>
</evidence>
<feature type="region of interest" description="Disordered" evidence="7">
    <location>
        <begin position="32"/>
        <end position="53"/>
    </location>
</feature>
<dbReference type="InterPro" id="IPR036855">
    <property type="entry name" value="Znf_CCCH_sf"/>
</dbReference>
<keyword evidence="5" id="KW-0539">Nucleus</keyword>
<dbReference type="SMART" id="SM00356">
    <property type="entry name" value="ZnF_C3H1"/>
    <property type="match status" value="1"/>
</dbReference>
<feature type="region of interest" description="Disordered" evidence="7">
    <location>
        <begin position="341"/>
        <end position="367"/>
    </location>
</feature>
<dbReference type="PROSITE" id="PS50103">
    <property type="entry name" value="ZF_C3H1"/>
    <property type="match status" value="1"/>
</dbReference>
<dbReference type="InterPro" id="IPR000571">
    <property type="entry name" value="Znf_CCCH"/>
</dbReference>
<evidence type="ECO:0000256" key="5">
    <source>
        <dbReference type="ARBA" id="ARBA00023242"/>
    </source>
</evidence>
<evidence type="ECO:0000256" key="1">
    <source>
        <dbReference type="ARBA" id="ARBA00004123"/>
    </source>
</evidence>
<dbReference type="GO" id="GO:0008270">
    <property type="term" value="F:zinc ion binding"/>
    <property type="evidence" value="ECO:0007669"/>
    <property type="project" value="UniProtKB-KW"/>
</dbReference>
<keyword evidence="2 6" id="KW-0479">Metal-binding</keyword>
<reference evidence="9 10" key="1">
    <citation type="submission" date="2014-11" db="EMBL/GenBank/DDBJ databases">
        <authorList>
            <person name="Zhu J."/>
            <person name="Qi W."/>
            <person name="Song R."/>
        </authorList>
    </citation>
    <scope>NUCLEOTIDE SEQUENCE [LARGE SCALE GENOMIC DNA]</scope>
</reference>
<evidence type="ECO:0000313" key="10">
    <source>
        <dbReference type="Proteomes" id="UP000041254"/>
    </source>
</evidence>
<feature type="domain" description="C3H1-type" evidence="8">
    <location>
        <begin position="5"/>
        <end position="32"/>
    </location>
</feature>
<evidence type="ECO:0000256" key="3">
    <source>
        <dbReference type="ARBA" id="ARBA00022771"/>
    </source>
</evidence>
<dbReference type="GO" id="GO:0005634">
    <property type="term" value="C:nucleus"/>
    <property type="evidence" value="ECO:0007669"/>
    <property type="project" value="UniProtKB-SubCell"/>
</dbReference>
<keyword evidence="4 6" id="KW-0862">Zinc</keyword>
<comment type="subcellular location">
    <subcellularLocation>
        <location evidence="1">Nucleus</location>
    </subcellularLocation>
</comment>
<name>A0A0G4F466_VITBC</name>
<proteinExistence type="predicted"/>
<dbReference type="Pfam" id="PF18044">
    <property type="entry name" value="zf-CCCH_4"/>
    <property type="match status" value="1"/>
</dbReference>
<dbReference type="VEuPathDB" id="CryptoDB:Vbra_8796"/>
<feature type="compositionally biased region" description="Low complexity" evidence="7">
    <location>
        <begin position="142"/>
        <end position="164"/>
    </location>
</feature>
<keyword evidence="10" id="KW-1185">Reference proteome</keyword>
<evidence type="ECO:0000256" key="6">
    <source>
        <dbReference type="PROSITE-ProRule" id="PRU00723"/>
    </source>
</evidence>
<dbReference type="OrthoDB" id="20729at2759"/>
<dbReference type="PANTHER" id="PTHR46527">
    <property type="entry name" value="NUCLEOPORIN-LIKE PROTEIN 2"/>
    <property type="match status" value="1"/>
</dbReference>
<dbReference type="Gene3D" id="4.10.1000.10">
    <property type="entry name" value="Zinc finger, CCCH-type"/>
    <property type="match status" value="1"/>
</dbReference>
<evidence type="ECO:0000256" key="7">
    <source>
        <dbReference type="SAM" id="MobiDB-lite"/>
    </source>
</evidence>
<gene>
    <name evidence="9" type="ORF">Vbra_8796</name>
</gene>
<dbReference type="EMBL" id="CDMY01000371">
    <property type="protein sequence ID" value="CEM06823.1"/>
    <property type="molecule type" value="Genomic_DNA"/>
</dbReference>
<dbReference type="OMA" id="FGNSGMN"/>